<dbReference type="InterPro" id="IPR001680">
    <property type="entry name" value="WD40_rpt"/>
</dbReference>
<dbReference type="STRING" id="743788.S8E8U6"/>
<accession>S8E8U6</accession>
<dbReference type="OrthoDB" id="538223at2759"/>
<feature type="region of interest" description="Disordered" evidence="4">
    <location>
        <begin position="228"/>
        <end position="298"/>
    </location>
</feature>
<evidence type="ECO:0000256" key="2">
    <source>
        <dbReference type="ARBA" id="ARBA00022737"/>
    </source>
</evidence>
<feature type="repeat" description="WD" evidence="3">
    <location>
        <begin position="548"/>
        <end position="589"/>
    </location>
</feature>
<dbReference type="AlphaFoldDB" id="S8E8U6"/>
<sequence>MVNYMSRNFSSWHEFITDRLDVDISREDIRFISGVYKTADWAVASYTEAGRSAQFRFNADSPVGSVAFSASASAMSQTPPLQNWGPRSNVSESPRSSTTSLRGARNDQSVFIHYYKLKKRLFVFPRVMKAAAGYDELPPGPDDGTDEDRMAIDGASMCIPHRLFTMSGLIIKLPMQHASNCQIAVANDRDINQLCEKHGCEIPEDLPSFLETIKPTIEVTEDGLGMLSHDDLASLNPSHGTESAPSPIGADKATDAGVPPTGVIQTEDQAHETSQPSDTRDHGTLGGSTNNNGGHDAHHAGGLTSLAYSSDGRHIASGADDALVNIWDAESGRCVHKCHYHSETVCALAFSPDGKKLVSGSGDCLAVIWDVETGRDVAILTGHLSTVYCVAYSPDGAIIATGSVDASVKIWDAASGQERWSLNGHSAIVLIVAFSPDSRRLVSASADYTTRVWDPSNGNTLWVLEGHQGVIYSLAYAPDNRRLVTGSDDGSARIWNTETGEELVDLRVHSGSVWSATFSPDGKELLSAASDGSIRICDSYSGEKLHEIEANDQLVNATAFSADGSRICASSADNSIRVWDATTAKQLTTLDGHSDKVSHLRFSPDGTRIVSSSDDGMLRIWNLNLLGVGQPEEELVEE</sequence>
<feature type="region of interest" description="Disordered" evidence="4">
    <location>
        <begin position="77"/>
        <end position="102"/>
    </location>
</feature>
<feature type="repeat" description="WD" evidence="3">
    <location>
        <begin position="296"/>
        <end position="337"/>
    </location>
</feature>
<dbReference type="eggNOG" id="KOG0272">
    <property type="taxonomic scope" value="Eukaryota"/>
</dbReference>
<dbReference type="InterPro" id="IPR019775">
    <property type="entry name" value="WD40_repeat_CS"/>
</dbReference>
<protein>
    <recommendedName>
        <fullName evidence="5">EML-like second beta-propeller domain-containing protein</fullName>
    </recommendedName>
</protein>
<dbReference type="Pfam" id="PF23414">
    <property type="entry name" value="Beta-prop_EML_2"/>
    <property type="match status" value="1"/>
</dbReference>
<dbReference type="PANTHER" id="PTHR22847">
    <property type="entry name" value="WD40 REPEAT PROTEIN"/>
    <property type="match status" value="1"/>
</dbReference>
<keyword evidence="1 3" id="KW-0853">WD repeat</keyword>
<dbReference type="InterPro" id="IPR020472">
    <property type="entry name" value="WD40_PAC1"/>
</dbReference>
<feature type="compositionally biased region" description="Polar residues" evidence="4">
    <location>
        <begin position="263"/>
        <end position="277"/>
    </location>
</feature>
<dbReference type="SUPFAM" id="SSF50978">
    <property type="entry name" value="WD40 repeat-like"/>
    <property type="match status" value="1"/>
</dbReference>
<keyword evidence="7" id="KW-1185">Reference proteome</keyword>
<name>S8E8U6_FOMSC</name>
<dbReference type="PRINTS" id="PR00320">
    <property type="entry name" value="GPROTEINBRPT"/>
</dbReference>
<dbReference type="Gene3D" id="2.130.10.10">
    <property type="entry name" value="YVTN repeat-like/Quinoprotein amine dehydrogenase"/>
    <property type="match status" value="3"/>
</dbReference>
<proteinExistence type="predicted"/>
<dbReference type="InterPro" id="IPR036322">
    <property type="entry name" value="WD40_repeat_dom_sf"/>
</dbReference>
<feature type="repeat" description="WD" evidence="3">
    <location>
        <begin position="506"/>
        <end position="547"/>
    </location>
</feature>
<dbReference type="EMBL" id="KE504154">
    <property type="protein sequence ID" value="EPS99728.1"/>
    <property type="molecule type" value="Genomic_DNA"/>
</dbReference>
<dbReference type="PROSITE" id="PS00678">
    <property type="entry name" value="WD_REPEATS_1"/>
    <property type="match status" value="6"/>
</dbReference>
<feature type="compositionally biased region" description="Polar residues" evidence="4">
    <location>
        <begin position="235"/>
        <end position="244"/>
    </location>
</feature>
<feature type="repeat" description="WD" evidence="3">
    <location>
        <begin position="590"/>
        <end position="624"/>
    </location>
</feature>
<dbReference type="PANTHER" id="PTHR22847:SF637">
    <property type="entry name" value="WD REPEAT DOMAIN 5B"/>
    <property type="match status" value="1"/>
</dbReference>
<dbReference type="Proteomes" id="UP000015241">
    <property type="component" value="Unassembled WGS sequence"/>
</dbReference>
<dbReference type="InterPro" id="IPR055442">
    <property type="entry name" value="Beta-prop_EML-like_2nd"/>
</dbReference>
<feature type="repeat" description="WD" evidence="3">
    <location>
        <begin position="464"/>
        <end position="505"/>
    </location>
</feature>
<evidence type="ECO:0000313" key="6">
    <source>
        <dbReference type="EMBL" id="EPS99728.1"/>
    </source>
</evidence>
<dbReference type="PROSITE" id="PS50082">
    <property type="entry name" value="WD_REPEATS_2"/>
    <property type="match status" value="8"/>
</dbReference>
<evidence type="ECO:0000313" key="7">
    <source>
        <dbReference type="Proteomes" id="UP000015241"/>
    </source>
</evidence>
<dbReference type="CDD" id="cd00200">
    <property type="entry name" value="WD40"/>
    <property type="match status" value="1"/>
</dbReference>
<dbReference type="GO" id="GO:1990234">
    <property type="term" value="C:transferase complex"/>
    <property type="evidence" value="ECO:0007669"/>
    <property type="project" value="UniProtKB-ARBA"/>
</dbReference>
<dbReference type="InterPro" id="IPR015943">
    <property type="entry name" value="WD40/YVTN_repeat-like_dom_sf"/>
</dbReference>
<evidence type="ECO:0000256" key="4">
    <source>
        <dbReference type="SAM" id="MobiDB-lite"/>
    </source>
</evidence>
<reference evidence="6 7" key="1">
    <citation type="journal article" date="2012" name="Science">
        <title>The Paleozoic origin of enzymatic lignin decomposition reconstructed from 31 fungal genomes.</title>
        <authorList>
            <person name="Floudas D."/>
            <person name="Binder M."/>
            <person name="Riley R."/>
            <person name="Barry K."/>
            <person name="Blanchette R.A."/>
            <person name="Henrissat B."/>
            <person name="Martinez A.T."/>
            <person name="Otillar R."/>
            <person name="Spatafora J.W."/>
            <person name="Yadav J.S."/>
            <person name="Aerts A."/>
            <person name="Benoit I."/>
            <person name="Boyd A."/>
            <person name="Carlson A."/>
            <person name="Copeland A."/>
            <person name="Coutinho P.M."/>
            <person name="de Vries R.P."/>
            <person name="Ferreira P."/>
            <person name="Findley K."/>
            <person name="Foster B."/>
            <person name="Gaskell J."/>
            <person name="Glotzer D."/>
            <person name="Gorecki P."/>
            <person name="Heitman J."/>
            <person name="Hesse C."/>
            <person name="Hori C."/>
            <person name="Igarashi K."/>
            <person name="Jurgens J.A."/>
            <person name="Kallen N."/>
            <person name="Kersten P."/>
            <person name="Kohler A."/>
            <person name="Kuees U."/>
            <person name="Kumar T.K.A."/>
            <person name="Kuo A."/>
            <person name="LaButti K."/>
            <person name="Larrondo L.F."/>
            <person name="Lindquist E."/>
            <person name="Ling A."/>
            <person name="Lombard V."/>
            <person name="Lucas S."/>
            <person name="Lundell T."/>
            <person name="Martin R."/>
            <person name="McLaughlin D.J."/>
            <person name="Morgenstern I."/>
            <person name="Morin E."/>
            <person name="Murat C."/>
            <person name="Nagy L.G."/>
            <person name="Nolan M."/>
            <person name="Ohm R.A."/>
            <person name="Patyshakuliyeva A."/>
            <person name="Rokas A."/>
            <person name="Ruiz-Duenas F.J."/>
            <person name="Sabat G."/>
            <person name="Salamov A."/>
            <person name="Samejima M."/>
            <person name="Schmutz J."/>
            <person name="Slot J.C."/>
            <person name="St John F."/>
            <person name="Stenlid J."/>
            <person name="Sun H."/>
            <person name="Sun S."/>
            <person name="Syed K."/>
            <person name="Tsang A."/>
            <person name="Wiebenga A."/>
            <person name="Young D."/>
            <person name="Pisabarro A."/>
            <person name="Eastwood D.C."/>
            <person name="Martin F."/>
            <person name="Cullen D."/>
            <person name="Grigoriev I.V."/>
            <person name="Hibbett D.S."/>
        </authorList>
    </citation>
    <scope>NUCLEOTIDE SEQUENCE</scope>
    <source>
        <strain evidence="7">FP-58527</strain>
    </source>
</reference>
<evidence type="ECO:0000259" key="5">
    <source>
        <dbReference type="Pfam" id="PF23414"/>
    </source>
</evidence>
<organism evidence="6 7">
    <name type="scientific">Fomitopsis schrenkii</name>
    <name type="common">Brown rot fungus</name>
    <dbReference type="NCBI Taxonomy" id="2126942"/>
    <lineage>
        <taxon>Eukaryota</taxon>
        <taxon>Fungi</taxon>
        <taxon>Dikarya</taxon>
        <taxon>Basidiomycota</taxon>
        <taxon>Agaricomycotina</taxon>
        <taxon>Agaricomycetes</taxon>
        <taxon>Polyporales</taxon>
        <taxon>Fomitopsis</taxon>
    </lineage>
</organism>
<keyword evidence="2" id="KW-0677">Repeat</keyword>
<feature type="repeat" description="WD" evidence="3">
    <location>
        <begin position="422"/>
        <end position="463"/>
    </location>
</feature>
<dbReference type="Pfam" id="PF00400">
    <property type="entry name" value="WD40"/>
    <property type="match status" value="4"/>
</dbReference>
<gene>
    <name evidence="6" type="ORF">FOMPIDRAFT_1147116</name>
</gene>
<dbReference type="PROSITE" id="PS50294">
    <property type="entry name" value="WD_REPEATS_REGION"/>
    <property type="match status" value="8"/>
</dbReference>
<evidence type="ECO:0000256" key="1">
    <source>
        <dbReference type="ARBA" id="ARBA00022574"/>
    </source>
</evidence>
<dbReference type="HOGENOM" id="CLU_000288_57_36_1"/>
<evidence type="ECO:0000256" key="3">
    <source>
        <dbReference type="PROSITE-ProRule" id="PRU00221"/>
    </source>
</evidence>
<feature type="domain" description="EML-like second beta-propeller" evidence="5">
    <location>
        <begin position="472"/>
        <end position="624"/>
    </location>
</feature>
<dbReference type="InParanoid" id="S8E8U6"/>
<feature type="repeat" description="WD" evidence="3">
    <location>
        <begin position="380"/>
        <end position="421"/>
    </location>
</feature>
<feature type="repeat" description="WD" evidence="3">
    <location>
        <begin position="338"/>
        <end position="379"/>
    </location>
</feature>
<dbReference type="SMART" id="SM00320">
    <property type="entry name" value="WD40"/>
    <property type="match status" value="8"/>
</dbReference>